<accession>A0A0K0E471</accession>
<organism evidence="2">
    <name type="scientific">Strongyloides stercoralis</name>
    <name type="common">Threadworm</name>
    <dbReference type="NCBI Taxonomy" id="6248"/>
    <lineage>
        <taxon>Eukaryota</taxon>
        <taxon>Metazoa</taxon>
        <taxon>Ecdysozoa</taxon>
        <taxon>Nematoda</taxon>
        <taxon>Chromadorea</taxon>
        <taxon>Rhabditida</taxon>
        <taxon>Tylenchina</taxon>
        <taxon>Panagrolaimomorpha</taxon>
        <taxon>Strongyloidoidea</taxon>
        <taxon>Strongyloididae</taxon>
        <taxon>Strongyloides</taxon>
    </lineage>
</organism>
<dbReference type="AlphaFoldDB" id="A0A0K0E471"/>
<dbReference type="Proteomes" id="UP000035681">
    <property type="component" value="Unplaced"/>
</dbReference>
<proteinExistence type="predicted"/>
<protein>
    <submittedName>
        <fullName evidence="3">Methyl methanesulfonate-sensitivity protein 22-like</fullName>
    </submittedName>
    <submittedName>
        <fullName evidence="2">PI3K/PI4K domain-containing protein</fullName>
    </submittedName>
</protein>
<dbReference type="WBParaSite" id="TCONS_00007950.p1">
    <property type="protein sequence ID" value="TCONS_00007950.p1"/>
    <property type="gene ID" value="XLOC_005963"/>
</dbReference>
<sequence length="910" mass="107641">MSQELGFVRLPPKSIDWEREDFLECKVYVPEEANNFINDDSENLSNNIPDNILLFEKDLSINRRDITGRLNDIIFNFLFALDEIKNDFEIKISDEKKKKLLSDVKKFFLYLKYLAYDFVEANDLVSFKRVCEFLLKCLYHMGDVVENFTGVRIYDNIHENIKFHLYLIFYSSIIEIFTLPTEEIQNKIYLENGLIFLPNLLNTIIEGYFIGLAWFTDKLIVTPLCTCFYTSIYKISKRNFKEFWKNIDRTIQIVSQCQMTKIKEKDIYGEFLISLYTSNKKLTPACFFTFLKVIHNFYKSLCLFINIDSQLCFPLRMITKNVFPSLIQTRKESLSVYLFTIYEMLLNKPVKEYEYCDTLITYSIHALIPTFNESSIDDVLENIFDSEDIYSLHCKMKKFYFDEGNIYGKNQHSWCVFVKFILLISKNNNVWMKNENKIFHLLNIKKLKQVTNETLKKLILLYFGILFLKRGDYFKNITELLNYDVDNSDIENRILRLRLYAILIVEMGINVKKNNDYLELFKKFAVNTVNCISILPECIKIDNFLYEANNIKSCLEIVLSPQSKIHRGNIDAFLDIFNMYEDVILWNSCWKSLIEYWCNPSKYFLDKIDSRIFNLISLQLELLSQKRPSDLPDYFEVILSKCTNKFLFKQLPKEDLIKLIELYLKIINDLKIFSKHNHIISIWFSILLTFNETNNIKRDKLYSISGRLCKFVGDEFTSADEFLESPSIKNINEGNKYLINYVFSGIKSICDVNNTLGKQLISYILSNDFCEIIKELFKNDTYEKADLFIYFTVELFSNLTQLLISMQQNVSLNKSLLIKCSQTFLETTIEILKNQQIYESKVLVDNVITPLLFSFFKLNLKDMDYMKKLTIKIIHLVIKDEYFLNHKYEEIFSTFPHASTFLLDAKALNY</sequence>
<reference evidence="2" key="1">
    <citation type="submission" date="2015-08" db="UniProtKB">
        <authorList>
            <consortium name="WormBaseParasite"/>
        </authorList>
    </citation>
    <scope>IDENTIFICATION</scope>
</reference>
<dbReference type="WBParaSite" id="SSTP_0000428900.1">
    <property type="protein sequence ID" value="SSTP_0000428900.1"/>
    <property type="gene ID" value="SSTP_0000428900"/>
</dbReference>
<keyword evidence="1" id="KW-1185">Reference proteome</keyword>
<name>A0A0K0E471_STRER</name>
<evidence type="ECO:0000313" key="1">
    <source>
        <dbReference type="Proteomes" id="UP000035681"/>
    </source>
</evidence>
<evidence type="ECO:0000313" key="2">
    <source>
        <dbReference type="WBParaSite" id="SSTP_0000428900.1"/>
    </source>
</evidence>
<evidence type="ECO:0000313" key="3">
    <source>
        <dbReference type="WBParaSite" id="TCONS_00007950.p1"/>
    </source>
</evidence>